<proteinExistence type="inferred from homology"/>
<keyword evidence="4" id="KW-0813">Transport</keyword>
<keyword evidence="6" id="KW-1003">Cell membrane</keyword>
<evidence type="ECO:0000256" key="4">
    <source>
        <dbReference type="ARBA" id="ARBA00022448"/>
    </source>
</evidence>
<accession>A0A7Y4H9L5</accession>
<dbReference type="GO" id="GO:0015097">
    <property type="term" value="F:mercury ion transmembrane transporter activity"/>
    <property type="evidence" value="ECO:0007669"/>
    <property type="project" value="InterPro"/>
</dbReference>
<dbReference type="EMBL" id="JAAVLW010000009">
    <property type="protein sequence ID" value="NOJ49849.1"/>
    <property type="molecule type" value="Genomic_DNA"/>
</dbReference>
<comment type="similarity">
    <text evidence="2">Belongs to the MerT family.</text>
</comment>
<dbReference type="GO" id="GO:0046872">
    <property type="term" value="F:metal ion binding"/>
    <property type="evidence" value="ECO:0007669"/>
    <property type="project" value="UniProtKB-KW"/>
</dbReference>
<evidence type="ECO:0000256" key="10">
    <source>
        <dbReference type="ARBA" id="ARBA00022914"/>
    </source>
</evidence>
<keyword evidence="8 15" id="KW-0812">Transmembrane</keyword>
<keyword evidence="10" id="KW-0476">Mercury</keyword>
<dbReference type="Pfam" id="PF02411">
    <property type="entry name" value="MerT"/>
    <property type="match status" value="1"/>
</dbReference>
<keyword evidence="7" id="KW-0997">Cell inner membrane</keyword>
<feature type="transmembrane region" description="Helical" evidence="15">
    <location>
        <begin position="59"/>
        <end position="77"/>
    </location>
</feature>
<keyword evidence="17" id="KW-1185">Reference proteome</keyword>
<evidence type="ECO:0000256" key="2">
    <source>
        <dbReference type="ARBA" id="ARBA00008224"/>
    </source>
</evidence>
<evidence type="ECO:0000256" key="9">
    <source>
        <dbReference type="ARBA" id="ARBA00022723"/>
    </source>
</evidence>
<dbReference type="Proteomes" id="UP000528734">
    <property type="component" value="Unassembled WGS sequence"/>
</dbReference>
<comment type="caution">
    <text evidence="16">The sequence shown here is derived from an EMBL/GenBank/DDBJ whole genome shotgun (WGS) entry which is preliminary data.</text>
</comment>
<evidence type="ECO:0000256" key="3">
    <source>
        <dbReference type="ARBA" id="ARBA00017053"/>
    </source>
</evidence>
<keyword evidence="5" id="KW-0475">Mercuric resistance</keyword>
<organism evidence="16 17">
    <name type="scientific">Bradyrhizobium archetypum</name>
    <dbReference type="NCBI Taxonomy" id="2721160"/>
    <lineage>
        <taxon>Bacteria</taxon>
        <taxon>Pseudomonadati</taxon>
        <taxon>Pseudomonadota</taxon>
        <taxon>Alphaproteobacteria</taxon>
        <taxon>Hyphomicrobiales</taxon>
        <taxon>Nitrobacteraceae</taxon>
        <taxon>Bradyrhizobium</taxon>
    </lineage>
</organism>
<keyword evidence="9" id="KW-0479">Metal-binding</keyword>
<evidence type="ECO:0000256" key="1">
    <source>
        <dbReference type="ARBA" id="ARBA00004429"/>
    </source>
</evidence>
<dbReference type="RefSeq" id="WP_171712919.1">
    <property type="nucleotide sequence ID" value="NZ_JAAVLW010000009.1"/>
</dbReference>
<dbReference type="PROSITE" id="PS51257">
    <property type="entry name" value="PROKAR_LIPOPROTEIN"/>
    <property type="match status" value="1"/>
</dbReference>
<comment type="subcellular location">
    <subcellularLocation>
        <location evidence="1">Cell inner membrane</location>
        <topology evidence="1">Multi-pass membrane protein</topology>
    </subcellularLocation>
</comment>
<evidence type="ECO:0000256" key="14">
    <source>
        <dbReference type="ARBA" id="ARBA00045720"/>
    </source>
</evidence>
<name>A0A7Y4H9L5_9BRAD</name>
<evidence type="ECO:0000256" key="13">
    <source>
        <dbReference type="ARBA" id="ARBA00030934"/>
    </source>
</evidence>
<evidence type="ECO:0000256" key="11">
    <source>
        <dbReference type="ARBA" id="ARBA00022989"/>
    </source>
</evidence>
<sequence>MKVKKEHIAADPGHGQALMATGGLLGALATSSCCVLRVLLFSLGVSGAWIGYFTRLAPYQPYFLAATLLFLGTGYWIELPTPSPAAGARASTAAA</sequence>
<comment type="function">
    <text evidence="14">Involved in mercury resistance. Probably transfers a mercuric ion from the periplasmic Hg(2+)-binding protein MerP to the cytoplasmic mercuric reductase MerA.</text>
</comment>
<protein>
    <recommendedName>
        <fullName evidence="3">Mercuric transport protein MerT</fullName>
    </recommendedName>
    <alternativeName>
        <fullName evidence="13">Mercury ion transport protein</fullName>
    </alternativeName>
</protein>
<evidence type="ECO:0000256" key="7">
    <source>
        <dbReference type="ARBA" id="ARBA00022519"/>
    </source>
</evidence>
<evidence type="ECO:0000256" key="6">
    <source>
        <dbReference type="ARBA" id="ARBA00022475"/>
    </source>
</evidence>
<evidence type="ECO:0000313" key="16">
    <source>
        <dbReference type="EMBL" id="NOJ49849.1"/>
    </source>
</evidence>
<evidence type="ECO:0000256" key="8">
    <source>
        <dbReference type="ARBA" id="ARBA00022692"/>
    </source>
</evidence>
<dbReference type="GO" id="GO:0005886">
    <property type="term" value="C:plasma membrane"/>
    <property type="evidence" value="ECO:0007669"/>
    <property type="project" value="UniProtKB-SubCell"/>
</dbReference>
<reference evidence="16 17" key="1">
    <citation type="submission" date="2020-03" db="EMBL/GenBank/DDBJ databases">
        <title>Bradyrhizobium diversity isolated from nodules of Muelleranthus trifoliolatus.</title>
        <authorList>
            <person name="Klepa M."/>
            <person name="Helene L."/>
            <person name="Hungria M."/>
        </authorList>
    </citation>
    <scope>NUCLEOTIDE SEQUENCE [LARGE SCALE GENOMIC DNA]</scope>
    <source>
        <strain evidence="16 17">WSM 1744</strain>
    </source>
</reference>
<evidence type="ECO:0000256" key="15">
    <source>
        <dbReference type="SAM" id="Phobius"/>
    </source>
</evidence>
<evidence type="ECO:0000256" key="12">
    <source>
        <dbReference type="ARBA" id="ARBA00023136"/>
    </source>
</evidence>
<evidence type="ECO:0000256" key="5">
    <source>
        <dbReference type="ARBA" id="ARBA00022466"/>
    </source>
</evidence>
<evidence type="ECO:0000313" key="17">
    <source>
        <dbReference type="Proteomes" id="UP000528734"/>
    </source>
</evidence>
<dbReference type="AlphaFoldDB" id="A0A7Y4H9L5"/>
<dbReference type="InterPro" id="IPR003457">
    <property type="entry name" value="Transprt_MerT"/>
</dbReference>
<gene>
    <name evidence="16" type="ORF">HCN50_26980</name>
</gene>
<keyword evidence="12 15" id="KW-0472">Membrane</keyword>
<keyword evidence="11 15" id="KW-1133">Transmembrane helix</keyword>